<keyword evidence="2" id="KW-1185">Reference proteome</keyword>
<dbReference type="AlphaFoldDB" id="A0AAE1NLP5"/>
<proteinExistence type="predicted"/>
<sequence length="75" mass="8666">MGDWELNLFMRHLLGYTLMNEYQEGRGNGRLIQTAYYEFDDRDRDGDGERQRSGLLLTPAPGVLDAGSGQWWLLE</sequence>
<dbReference type="EMBL" id="JAWZYT010005156">
    <property type="protein sequence ID" value="KAK4291412.1"/>
    <property type="molecule type" value="Genomic_DNA"/>
</dbReference>
<reference evidence="1" key="1">
    <citation type="submission" date="2023-11" db="EMBL/GenBank/DDBJ databases">
        <title>Genome assemblies of two species of porcelain crab, Petrolisthes cinctipes and Petrolisthes manimaculis (Anomura: Porcellanidae).</title>
        <authorList>
            <person name="Angst P."/>
        </authorList>
    </citation>
    <scope>NUCLEOTIDE SEQUENCE</scope>
    <source>
        <strain evidence="1">PB745_02</strain>
        <tissue evidence="1">Gill</tissue>
    </source>
</reference>
<comment type="caution">
    <text evidence="1">The sequence shown here is derived from an EMBL/GenBank/DDBJ whole genome shotgun (WGS) entry which is preliminary data.</text>
</comment>
<gene>
    <name evidence="1" type="ORF">Pmani_035747</name>
</gene>
<dbReference type="Proteomes" id="UP001292094">
    <property type="component" value="Unassembled WGS sequence"/>
</dbReference>
<name>A0AAE1NLP5_9EUCA</name>
<protein>
    <submittedName>
        <fullName evidence="1">Uncharacterized protein</fullName>
    </submittedName>
</protein>
<evidence type="ECO:0000313" key="1">
    <source>
        <dbReference type="EMBL" id="KAK4291412.1"/>
    </source>
</evidence>
<organism evidence="1 2">
    <name type="scientific">Petrolisthes manimaculis</name>
    <dbReference type="NCBI Taxonomy" id="1843537"/>
    <lineage>
        <taxon>Eukaryota</taxon>
        <taxon>Metazoa</taxon>
        <taxon>Ecdysozoa</taxon>
        <taxon>Arthropoda</taxon>
        <taxon>Crustacea</taxon>
        <taxon>Multicrustacea</taxon>
        <taxon>Malacostraca</taxon>
        <taxon>Eumalacostraca</taxon>
        <taxon>Eucarida</taxon>
        <taxon>Decapoda</taxon>
        <taxon>Pleocyemata</taxon>
        <taxon>Anomura</taxon>
        <taxon>Galatheoidea</taxon>
        <taxon>Porcellanidae</taxon>
        <taxon>Petrolisthes</taxon>
    </lineage>
</organism>
<accession>A0AAE1NLP5</accession>
<evidence type="ECO:0000313" key="2">
    <source>
        <dbReference type="Proteomes" id="UP001292094"/>
    </source>
</evidence>